<dbReference type="Pfam" id="PF08874">
    <property type="entry name" value="DUF1835"/>
    <property type="match status" value="1"/>
</dbReference>
<keyword evidence="4" id="KW-1185">Reference proteome</keyword>
<evidence type="ECO:0000259" key="1">
    <source>
        <dbReference type="Pfam" id="PF08874"/>
    </source>
</evidence>
<reference evidence="3 4" key="1">
    <citation type="submission" date="2020-02" db="EMBL/GenBank/DDBJ databases">
        <title>Whole-genome analyses of novel actinobacteria.</title>
        <authorList>
            <person name="Sahin N."/>
            <person name="Tokatli A."/>
        </authorList>
    </citation>
    <scope>NUCLEOTIDE SEQUENCE [LARGE SCALE GENOMIC DNA]</scope>
    <source>
        <strain evidence="3 4">YC504</strain>
    </source>
</reference>
<dbReference type="Proteomes" id="UP000481109">
    <property type="component" value="Unassembled WGS sequence"/>
</dbReference>
<feature type="domain" description="DUF1835" evidence="1">
    <location>
        <begin position="15"/>
        <end position="109"/>
    </location>
</feature>
<dbReference type="InterPro" id="IPR022123">
    <property type="entry name" value="DUF3658"/>
</dbReference>
<evidence type="ECO:0000313" key="4">
    <source>
        <dbReference type="Proteomes" id="UP000481109"/>
    </source>
</evidence>
<dbReference type="InterPro" id="IPR014973">
    <property type="entry name" value="DUF1835"/>
</dbReference>
<evidence type="ECO:0000313" key="3">
    <source>
        <dbReference type="EMBL" id="NGO76329.1"/>
    </source>
</evidence>
<accession>A0A6G4XFL3</accession>
<feature type="domain" description="DUF3658" evidence="2">
    <location>
        <begin position="149"/>
        <end position="249"/>
    </location>
</feature>
<organism evidence="3 4">
    <name type="scientific">Streptomyces mesophilus</name>
    <dbReference type="NCBI Taxonomy" id="1775132"/>
    <lineage>
        <taxon>Bacteria</taxon>
        <taxon>Bacillati</taxon>
        <taxon>Actinomycetota</taxon>
        <taxon>Actinomycetes</taxon>
        <taxon>Kitasatosporales</taxon>
        <taxon>Streptomycetaceae</taxon>
        <taxon>Streptomyces</taxon>
    </lineage>
</organism>
<protein>
    <submittedName>
        <fullName evidence="3">DUF1835 domain-containing protein</fullName>
    </submittedName>
</protein>
<evidence type="ECO:0000259" key="2">
    <source>
        <dbReference type="Pfam" id="PF12395"/>
    </source>
</evidence>
<sequence>MTVSSWDLDLKSVRHLVPHPSAAGSLRNALRAGEDPRARILCFPDHFSWGPIAPEDPAVRKRWWGPMACDDDGPGDIEAELRDFWRRLETDADRIVVWFSRRGSDDVAFFLAVTVRLGLRPCSLIEIDRPSVRTAGYLSPLEMTQQLNCEEPLSDERRASSRRLWRQLQAENATFRVVTSTGLTSAPADRFDAQLLAAATPVWRPALRLVGDVMGNDDDAIDMPLRWRIAALVDSGKLILEGDPRSLRTAKIRLPD</sequence>
<dbReference type="EMBL" id="JAAKZW010000032">
    <property type="protein sequence ID" value="NGO76329.1"/>
    <property type="molecule type" value="Genomic_DNA"/>
</dbReference>
<dbReference type="AlphaFoldDB" id="A0A6G4XFL3"/>
<comment type="caution">
    <text evidence="3">The sequence shown here is derived from an EMBL/GenBank/DDBJ whole genome shotgun (WGS) entry which is preliminary data.</text>
</comment>
<dbReference type="RefSeq" id="WP_165331826.1">
    <property type="nucleotide sequence ID" value="NZ_JAAKZW010000032.1"/>
</dbReference>
<name>A0A6G4XFL3_9ACTN</name>
<proteinExistence type="predicted"/>
<gene>
    <name evidence="3" type="ORF">G6045_11755</name>
</gene>
<dbReference type="Pfam" id="PF12395">
    <property type="entry name" value="DUF3658"/>
    <property type="match status" value="1"/>
</dbReference>